<dbReference type="FunFam" id="2.30.30.40:FF:000084">
    <property type="entry name" value="dynamin-binding protein isoform X1"/>
    <property type="match status" value="1"/>
</dbReference>
<dbReference type="CDD" id="cd12141">
    <property type="entry name" value="SH3_DNMBP_C2"/>
    <property type="match status" value="1"/>
</dbReference>
<dbReference type="PANTHER" id="PTHR22834:SF17">
    <property type="entry name" value="RHO GUANINE NUCLEOTIDE EXCHANGE FACTOR 38"/>
    <property type="match status" value="1"/>
</dbReference>
<dbReference type="Gene3D" id="2.30.30.40">
    <property type="entry name" value="SH3 Domains"/>
    <property type="match status" value="2"/>
</dbReference>
<reference evidence="13" key="3">
    <citation type="submission" date="2025-09" db="UniProtKB">
        <authorList>
            <consortium name="Ensembl"/>
        </authorList>
    </citation>
    <scope>IDENTIFICATION</scope>
</reference>
<dbReference type="InterPro" id="IPR051492">
    <property type="entry name" value="Dynamin-Rho_GEF"/>
</dbReference>
<dbReference type="Ensembl" id="ENSATET00000023435.3">
    <property type="protein sequence ID" value="ENSATEP00000023062.1"/>
    <property type="gene ID" value="ENSATEG00000015986.3"/>
</dbReference>
<comment type="subcellular location">
    <subcellularLocation>
        <location evidence="1">Cell junction</location>
    </subcellularLocation>
    <subcellularLocation>
        <location evidence="2">Golgi apparatus</location>
        <location evidence="2">Golgi stack</location>
    </subcellularLocation>
</comment>
<dbReference type="GO" id="GO:0035556">
    <property type="term" value="P:intracellular signal transduction"/>
    <property type="evidence" value="ECO:0007669"/>
    <property type="project" value="InterPro"/>
</dbReference>
<dbReference type="FunFam" id="1.20.900.10:FF:000023">
    <property type="entry name" value="dynamin-binding protein isoform X2"/>
    <property type="match status" value="1"/>
</dbReference>
<feature type="compositionally biased region" description="Basic and acidic residues" evidence="9">
    <location>
        <begin position="62"/>
        <end position="77"/>
    </location>
</feature>
<organism evidence="13 14">
    <name type="scientific">Anabas testudineus</name>
    <name type="common">Climbing perch</name>
    <name type="synonym">Anthias testudineus</name>
    <dbReference type="NCBI Taxonomy" id="64144"/>
    <lineage>
        <taxon>Eukaryota</taxon>
        <taxon>Metazoa</taxon>
        <taxon>Chordata</taxon>
        <taxon>Craniata</taxon>
        <taxon>Vertebrata</taxon>
        <taxon>Euteleostomi</taxon>
        <taxon>Actinopterygii</taxon>
        <taxon>Neopterygii</taxon>
        <taxon>Teleostei</taxon>
        <taxon>Neoteleostei</taxon>
        <taxon>Acanthomorphata</taxon>
        <taxon>Anabantaria</taxon>
        <taxon>Anabantiformes</taxon>
        <taxon>Anabantoidei</taxon>
        <taxon>Anabantidae</taxon>
        <taxon>Anabas</taxon>
    </lineage>
</organism>
<dbReference type="FunFam" id="2.30.30.40:FF:000066">
    <property type="entry name" value="dynamin-binding protein isoform X1"/>
    <property type="match status" value="1"/>
</dbReference>
<dbReference type="OrthoDB" id="6244550at2759"/>
<reference evidence="13" key="2">
    <citation type="submission" date="2025-08" db="UniProtKB">
        <authorList>
            <consortium name="Ensembl"/>
        </authorList>
    </citation>
    <scope>IDENTIFICATION</scope>
</reference>
<dbReference type="PROSITE" id="PS50010">
    <property type="entry name" value="DH_2"/>
    <property type="match status" value="1"/>
</dbReference>
<evidence type="ECO:0000259" key="11">
    <source>
        <dbReference type="PROSITE" id="PS50010"/>
    </source>
</evidence>
<dbReference type="Pfam" id="PF03114">
    <property type="entry name" value="BAR"/>
    <property type="match status" value="1"/>
</dbReference>
<dbReference type="InterPro" id="IPR004148">
    <property type="entry name" value="BAR_dom"/>
</dbReference>
<evidence type="ECO:0000256" key="5">
    <source>
        <dbReference type="ARBA" id="ARBA00022658"/>
    </source>
</evidence>
<dbReference type="CDD" id="cd00160">
    <property type="entry name" value="RhoGEF"/>
    <property type="match status" value="1"/>
</dbReference>
<dbReference type="OMA" id="NVQCYLQ"/>
<dbReference type="GO" id="GO:0005085">
    <property type="term" value="F:guanyl-nucleotide exchange factor activity"/>
    <property type="evidence" value="ECO:0007669"/>
    <property type="project" value="UniProtKB-KW"/>
</dbReference>
<dbReference type="Proteomes" id="UP000265040">
    <property type="component" value="Chromosome 1"/>
</dbReference>
<dbReference type="GO" id="GO:0005795">
    <property type="term" value="C:Golgi stack"/>
    <property type="evidence" value="ECO:0007669"/>
    <property type="project" value="UniProtKB-SubCell"/>
</dbReference>
<evidence type="ECO:0000256" key="7">
    <source>
        <dbReference type="ARBA" id="ARBA00032587"/>
    </source>
</evidence>
<reference evidence="13" key="1">
    <citation type="submission" date="2021-04" db="EMBL/GenBank/DDBJ databases">
        <authorList>
            <consortium name="Wellcome Sanger Institute Data Sharing"/>
        </authorList>
    </citation>
    <scope>NUCLEOTIDE SEQUENCE [LARGE SCALE GENOMIC DNA]</scope>
</reference>
<evidence type="ECO:0000256" key="1">
    <source>
        <dbReference type="ARBA" id="ARBA00004282"/>
    </source>
</evidence>
<dbReference type="InterPro" id="IPR001331">
    <property type="entry name" value="GDS_CDC24_CS"/>
</dbReference>
<dbReference type="SMART" id="SM00325">
    <property type="entry name" value="RhoGEF"/>
    <property type="match status" value="1"/>
</dbReference>
<dbReference type="GeneTree" id="ENSGT00950000183088"/>
<evidence type="ECO:0000256" key="8">
    <source>
        <dbReference type="PROSITE-ProRule" id="PRU00192"/>
    </source>
</evidence>
<dbReference type="SUPFAM" id="SSF48065">
    <property type="entry name" value="DBL homology domain (DH-domain)"/>
    <property type="match status" value="1"/>
</dbReference>
<dbReference type="Pfam" id="PF07653">
    <property type="entry name" value="SH3_2"/>
    <property type="match status" value="1"/>
</dbReference>
<sequence>MDPKEATGSEKEKEKEKEKVIKRRNRPVFLRYLERRRTDTIVADDMAKGDINLGTLVRRSQSDKTEYSTKLKEKMTPHDLSTPPSPALDPEEVRLRKMNRRAKVIQELVQTEKDYLTDLELCIREVVQPLRNMQVVDVDRLFTNMETVCEVSAALLHRLRRAMADPDPEAVVIGDVFIQAKAALEDVYKIYCYHHDDANTSLKSYEKEEDIKQHFTTCVLALKKIYDQEGKPNLLDMGSLIIKPVQRIMKYPLLLGELWQATPEDHPDSRPLQEAVTAAKIINVNINEFKRRKDIVMKYKRLEDEGTLKGKLHKLNIHSIRKKGDRFAGYLKILTGVEPQVRDEVFDREEKLFRSLEKAVRQLVKNVQCYLQHAQELVTVAVQNIQDMENIVKDPNKNDTNSLLHTNGNDPYKHFKDSMERLVLAPLSSLQGMFTGPQKLIQKRYDKLLDYCSRLERSSSYSSTSSSSPSLVPEEPPGPARRDYEALNALLVEELKRFNTAAYTILTNCVVYLVALLRGLMDKILLRGPSMHQLPAPLSNIIEVQNSIMDELNNLTFVKDNAQKLMERKVSFERQRDKKITMPEVQHQTEEQRAWLLAEYPVNSLYQLKRKCNGCQDQDLSLLEGELVALLEDTDPLGSSSRWLVHTGGTQGYVYSTFLKPYNPLRDSQRAGQMAKEQQQQQVPAMVDDDFDNLSLFVSGSGSSSLRSFNLNTTDSSSTLSGLQGEPESPEDLEDTEAQQFYAVYAFQARCDQELTLQEYQHVRILQFCDLGGNKEWWLAEANGQKGYVPANYLGRMSYA</sequence>
<dbReference type="STRING" id="64144.ENSATEP00000023062"/>
<dbReference type="PANTHER" id="PTHR22834">
    <property type="entry name" value="NUCLEAR FUSION PROTEIN FUS2"/>
    <property type="match status" value="1"/>
</dbReference>
<dbReference type="PROSITE" id="PS00741">
    <property type="entry name" value="DH_1"/>
    <property type="match status" value="1"/>
</dbReference>
<evidence type="ECO:0000256" key="2">
    <source>
        <dbReference type="ARBA" id="ARBA00004348"/>
    </source>
</evidence>
<feature type="domain" description="SH3" evidence="10">
    <location>
        <begin position="601"/>
        <end position="664"/>
    </location>
</feature>
<dbReference type="PROSITE" id="PS50002">
    <property type="entry name" value="SH3"/>
    <property type="match status" value="2"/>
</dbReference>
<feature type="region of interest" description="Disordered" evidence="9">
    <location>
        <begin position="459"/>
        <end position="479"/>
    </location>
</feature>
<keyword evidence="5" id="KW-0344">Guanine-nucleotide releasing factor</keyword>
<feature type="region of interest" description="Disordered" evidence="9">
    <location>
        <begin position="1"/>
        <end position="20"/>
    </location>
</feature>
<feature type="domain" description="BAR" evidence="12">
    <location>
        <begin position="331"/>
        <end position="561"/>
    </location>
</feature>
<evidence type="ECO:0000256" key="9">
    <source>
        <dbReference type="SAM" id="MobiDB-lite"/>
    </source>
</evidence>
<feature type="region of interest" description="Disordered" evidence="9">
    <location>
        <begin position="714"/>
        <end position="734"/>
    </location>
</feature>
<evidence type="ECO:0000256" key="4">
    <source>
        <dbReference type="ARBA" id="ARBA00022443"/>
    </source>
</evidence>
<feature type="compositionally biased region" description="Low complexity" evidence="9">
    <location>
        <begin position="714"/>
        <end position="723"/>
    </location>
</feature>
<evidence type="ECO:0000256" key="6">
    <source>
        <dbReference type="ARBA" id="ARBA00022949"/>
    </source>
</evidence>
<dbReference type="InterPro" id="IPR036028">
    <property type="entry name" value="SH3-like_dom_sf"/>
</dbReference>
<dbReference type="SUPFAM" id="SSF50044">
    <property type="entry name" value="SH3-domain"/>
    <property type="match status" value="2"/>
</dbReference>
<feature type="region of interest" description="Disordered" evidence="9">
    <location>
        <begin position="62"/>
        <end position="89"/>
    </location>
</feature>
<dbReference type="InterPro" id="IPR000219">
    <property type="entry name" value="DH_dom"/>
</dbReference>
<evidence type="ECO:0000313" key="14">
    <source>
        <dbReference type="Proteomes" id="UP000265040"/>
    </source>
</evidence>
<dbReference type="FunFam" id="1.20.1270.60:FF:000061">
    <property type="entry name" value="Rho guanine nucleotide exchange factor 38"/>
    <property type="match status" value="1"/>
</dbReference>
<dbReference type="SMART" id="SM00721">
    <property type="entry name" value="BAR"/>
    <property type="match status" value="1"/>
</dbReference>
<dbReference type="Gene3D" id="1.20.900.10">
    <property type="entry name" value="Dbl homology (DH) domain"/>
    <property type="match status" value="1"/>
</dbReference>
<dbReference type="InterPro" id="IPR027267">
    <property type="entry name" value="AH/BAR_dom_sf"/>
</dbReference>
<evidence type="ECO:0000313" key="13">
    <source>
        <dbReference type="Ensembl" id="ENSATEP00000023062.1"/>
    </source>
</evidence>
<keyword evidence="4 8" id="KW-0728">SH3 domain</keyword>
<dbReference type="GO" id="GO:0070161">
    <property type="term" value="C:anchoring junction"/>
    <property type="evidence" value="ECO:0007669"/>
    <property type="project" value="UniProtKB-SubCell"/>
</dbReference>
<keyword evidence="6" id="KW-0965">Cell junction</keyword>
<dbReference type="PROSITE" id="PS51021">
    <property type="entry name" value="BAR"/>
    <property type="match status" value="1"/>
</dbReference>
<dbReference type="InterPro" id="IPR035899">
    <property type="entry name" value="DBL_dom_sf"/>
</dbReference>
<keyword evidence="14" id="KW-1185">Reference proteome</keyword>
<feature type="compositionally biased region" description="Low complexity" evidence="9">
    <location>
        <begin position="459"/>
        <end position="470"/>
    </location>
</feature>
<dbReference type="RefSeq" id="XP_026215532.1">
    <property type="nucleotide sequence ID" value="XM_026359747.2"/>
</dbReference>
<dbReference type="InterPro" id="IPR001452">
    <property type="entry name" value="SH3_domain"/>
</dbReference>
<dbReference type="Gene3D" id="1.20.1270.60">
    <property type="entry name" value="Arfaptin homology (AH) domain/BAR domain"/>
    <property type="match status" value="1"/>
</dbReference>
<dbReference type="InParanoid" id="A0A3Q1IMU6"/>
<evidence type="ECO:0000256" key="3">
    <source>
        <dbReference type="ARBA" id="ARBA00018186"/>
    </source>
</evidence>
<evidence type="ECO:0000259" key="12">
    <source>
        <dbReference type="PROSITE" id="PS51021"/>
    </source>
</evidence>
<evidence type="ECO:0000259" key="10">
    <source>
        <dbReference type="PROSITE" id="PS50002"/>
    </source>
</evidence>
<name>A0A3Q1IMU6_ANATE</name>
<dbReference type="Pfam" id="PF14604">
    <property type="entry name" value="SH3_9"/>
    <property type="match status" value="1"/>
</dbReference>
<dbReference type="Pfam" id="PF00621">
    <property type="entry name" value="RhoGEF"/>
    <property type="match status" value="1"/>
</dbReference>
<dbReference type="SMART" id="SM00326">
    <property type="entry name" value="SH3"/>
    <property type="match status" value="2"/>
</dbReference>
<dbReference type="AlphaFoldDB" id="A0A3Q1IMU6"/>
<feature type="domain" description="SH3" evidence="10">
    <location>
        <begin position="736"/>
        <end position="799"/>
    </location>
</feature>
<dbReference type="GeneID" id="113161915"/>
<feature type="domain" description="DH" evidence="11">
    <location>
        <begin position="100"/>
        <end position="289"/>
    </location>
</feature>
<dbReference type="SUPFAM" id="SSF103657">
    <property type="entry name" value="BAR/IMD domain-like"/>
    <property type="match status" value="1"/>
</dbReference>
<protein>
    <recommendedName>
        <fullName evidence="3">Dynamin-binding protein</fullName>
    </recommendedName>
    <alternativeName>
        <fullName evidence="7">Scaffold protein Tuba</fullName>
    </alternativeName>
</protein>
<accession>A0A3Q1IMU6</accession>
<proteinExistence type="predicted"/>
<feature type="compositionally biased region" description="Basic and acidic residues" evidence="9">
    <location>
        <begin position="1"/>
        <end position="19"/>
    </location>
</feature>